<dbReference type="KEGG" id="asla:NCTC11923_01115"/>
<dbReference type="GO" id="GO:0022857">
    <property type="term" value="F:transmembrane transporter activity"/>
    <property type="evidence" value="ECO:0007669"/>
    <property type="project" value="InterPro"/>
</dbReference>
<dbReference type="Pfam" id="PF00083">
    <property type="entry name" value="Sugar_tr"/>
    <property type="match status" value="2"/>
</dbReference>
<evidence type="ECO:0000256" key="3">
    <source>
        <dbReference type="ARBA" id="ARBA00022448"/>
    </source>
</evidence>
<dbReference type="PROSITE" id="PS00216">
    <property type="entry name" value="SUGAR_TRANSPORT_1"/>
    <property type="match status" value="1"/>
</dbReference>
<dbReference type="GO" id="GO:0005886">
    <property type="term" value="C:plasma membrane"/>
    <property type="evidence" value="ECO:0007669"/>
    <property type="project" value="UniProtKB-SubCell"/>
</dbReference>
<evidence type="ECO:0000256" key="4">
    <source>
        <dbReference type="ARBA" id="ARBA00022692"/>
    </source>
</evidence>
<feature type="transmembrane region" description="Helical" evidence="7">
    <location>
        <begin position="471"/>
        <end position="495"/>
    </location>
</feature>
<dbReference type="InterPro" id="IPR036259">
    <property type="entry name" value="MFS_trans_sf"/>
</dbReference>
<keyword evidence="6 7" id="KW-0472">Membrane</keyword>
<feature type="transmembrane region" description="Helical" evidence="7">
    <location>
        <begin position="240"/>
        <end position="258"/>
    </location>
</feature>
<dbReference type="InterPro" id="IPR005828">
    <property type="entry name" value="MFS_sugar_transport-like"/>
</dbReference>
<evidence type="ECO:0000256" key="5">
    <source>
        <dbReference type="ARBA" id="ARBA00022989"/>
    </source>
</evidence>
<keyword evidence="4 7" id="KW-0812">Transmembrane</keyword>
<keyword evidence="5 7" id="KW-1133">Transmembrane helix</keyword>
<keyword evidence="3" id="KW-0813">Transport</keyword>
<dbReference type="InterPro" id="IPR020846">
    <property type="entry name" value="MFS_dom"/>
</dbReference>
<dbReference type="PROSITE" id="PS50850">
    <property type="entry name" value="MFS"/>
    <property type="match status" value="1"/>
</dbReference>
<gene>
    <name evidence="9" type="primary">csbC_1</name>
    <name evidence="9" type="ORF">NCTC11923_01115</name>
</gene>
<feature type="transmembrane region" description="Helical" evidence="7">
    <location>
        <begin position="392"/>
        <end position="415"/>
    </location>
</feature>
<dbReference type="PRINTS" id="PR00171">
    <property type="entry name" value="SUGRTRNSPORT"/>
</dbReference>
<feature type="transmembrane region" description="Helical" evidence="7">
    <location>
        <begin position="161"/>
        <end position="183"/>
    </location>
</feature>
<evidence type="ECO:0000256" key="7">
    <source>
        <dbReference type="SAM" id="Phobius"/>
    </source>
</evidence>
<dbReference type="EMBL" id="LR134363">
    <property type="protein sequence ID" value="VEG74481.1"/>
    <property type="molecule type" value="Genomic_DNA"/>
</dbReference>
<feature type="transmembrane region" description="Helical" evidence="7">
    <location>
        <begin position="104"/>
        <end position="122"/>
    </location>
</feature>
<reference evidence="9 10" key="1">
    <citation type="submission" date="2018-12" db="EMBL/GenBank/DDBJ databases">
        <authorList>
            <consortium name="Pathogen Informatics"/>
        </authorList>
    </citation>
    <scope>NUCLEOTIDE SEQUENCE [LARGE SCALE GENOMIC DNA]</scope>
    <source>
        <strain evidence="9 10">NCTC11923</strain>
    </source>
</reference>
<feature type="transmembrane region" description="Helical" evidence="7">
    <location>
        <begin position="325"/>
        <end position="349"/>
    </location>
</feature>
<dbReference type="PANTHER" id="PTHR48020:SF12">
    <property type="entry name" value="PROTON MYO-INOSITOL COTRANSPORTER"/>
    <property type="match status" value="1"/>
</dbReference>
<dbReference type="PANTHER" id="PTHR48020">
    <property type="entry name" value="PROTON MYO-INOSITOL COTRANSPORTER"/>
    <property type="match status" value="1"/>
</dbReference>
<comment type="subcellular location">
    <subcellularLocation>
        <location evidence="1">Cell membrane</location>
        <topology evidence="1">Multi-pass membrane protein</topology>
    </subcellularLocation>
</comment>
<feature type="transmembrane region" description="Helical" evidence="7">
    <location>
        <begin position="361"/>
        <end position="385"/>
    </location>
</feature>
<feature type="transmembrane region" description="Helical" evidence="7">
    <location>
        <begin position="74"/>
        <end position="92"/>
    </location>
</feature>
<feature type="transmembrane region" description="Helical" evidence="7">
    <location>
        <begin position="128"/>
        <end position="149"/>
    </location>
</feature>
<accession>A0A448KC28</accession>
<feature type="domain" description="Major facilitator superfamily (MFS) profile" evidence="8">
    <location>
        <begin position="32"/>
        <end position="526"/>
    </location>
</feature>
<dbReference type="AlphaFoldDB" id="A0A448KC28"/>
<evidence type="ECO:0000256" key="6">
    <source>
        <dbReference type="ARBA" id="ARBA00023136"/>
    </source>
</evidence>
<dbReference type="RefSeq" id="WP_026428074.1">
    <property type="nucleotide sequence ID" value="NZ_CBCRWE010000075.1"/>
</dbReference>
<dbReference type="Proteomes" id="UP000276899">
    <property type="component" value="Chromosome"/>
</dbReference>
<protein>
    <submittedName>
        <fullName evidence="9">Probable metabolite transport protein CsbC</fullName>
    </submittedName>
</protein>
<dbReference type="STRING" id="1278298.GCA_000428685_01480"/>
<evidence type="ECO:0000313" key="9">
    <source>
        <dbReference type="EMBL" id="VEG74481.1"/>
    </source>
</evidence>
<keyword evidence="10" id="KW-1185">Reference proteome</keyword>
<comment type="similarity">
    <text evidence="2">Belongs to the major facilitator superfamily. Sugar transporter (TC 2.A.1.1) family.</text>
</comment>
<dbReference type="InterPro" id="IPR003663">
    <property type="entry name" value="Sugar/inositol_transpt"/>
</dbReference>
<feature type="transmembrane region" description="Helical" evidence="7">
    <location>
        <begin position="501"/>
        <end position="519"/>
    </location>
</feature>
<feature type="transmembrane region" description="Helical" evidence="7">
    <location>
        <begin position="435"/>
        <end position="459"/>
    </location>
</feature>
<dbReference type="InterPro" id="IPR050814">
    <property type="entry name" value="Myo-inositol_Transporter"/>
</dbReference>
<proteinExistence type="inferred from homology"/>
<dbReference type="Gene3D" id="1.20.1250.20">
    <property type="entry name" value="MFS general substrate transporter like domains"/>
    <property type="match status" value="2"/>
</dbReference>
<evidence type="ECO:0000259" key="8">
    <source>
        <dbReference type="PROSITE" id="PS50850"/>
    </source>
</evidence>
<organism evidence="9 10">
    <name type="scientific">Actinomyces slackii</name>
    <dbReference type="NCBI Taxonomy" id="52774"/>
    <lineage>
        <taxon>Bacteria</taxon>
        <taxon>Bacillati</taxon>
        <taxon>Actinomycetota</taxon>
        <taxon>Actinomycetes</taxon>
        <taxon>Actinomycetales</taxon>
        <taxon>Actinomycetaceae</taxon>
        <taxon>Actinomyces</taxon>
    </lineage>
</organism>
<dbReference type="InterPro" id="IPR005829">
    <property type="entry name" value="Sugar_transporter_CS"/>
</dbReference>
<sequence>MTAPPTDLTRAEIEDLVEKTPPSGKRRSVGFVALIATLGSLLFGYDTGVISGALPYMYLPHGAGGMHLNSTEEGLVGATLLGGCALGAFFGGRLSDQYGRRHNILLLAVVFFIGAMGCTFSPNIWVLYIARFILGLAVGGASATVPVYLAETAPKSIRGTLVGIDQLMIVTGQFLAFAMNAGIARLSGGPEATVTAVEGQQTITVDGQATVVEVGQTYSWDALKAVSDYVTVDGGNGETWRYMLVICSIPAIALWLGMRMMPESSRWHAANYHYAKAIADLKRVRKEDDDIAGEIDEMIEVNRREATQEQWTLARCFSTRWTRRVLIIGVLVGVFNQTTGVNTMMYYAPKILQNAGFGTEAAITLTVLTGVASVIGSSLGLWLLLRFSRRAVLIGGTVGLTVMLWVMTALFLFGINPHLDEAGNVLSTMPALIPYLVVVVIIVYMLFMQGGNAPGTWVIMSELFPARMRGAAMGFAVLCLWVVNAIITFLFPIMMDKLGPVATYLIFSIINVVAVIYMIRRVPETKYSSLEELEEEFQQRYA</sequence>
<evidence type="ECO:0000313" key="10">
    <source>
        <dbReference type="Proteomes" id="UP000276899"/>
    </source>
</evidence>
<feature type="transmembrane region" description="Helical" evidence="7">
    <location>
        <begin position="29"/>
        <end position="54"/>
    </location>
</feature>
<dbReference type="PROSITE" id="PS00217">
    <property type="entry name" value="SUGAR_TRANSPORT_2"/>
    <property type="match status" value="1"/>
</dbReference>
<evidence type="ECO:0000256" key="2">
    <source>
        <dbReference type="ARBA" id="ARBA00010992"/>
    </source>
</evidence>
<evidence type="ECO:0000256" key="1">
    <source>
        <dbReference type="ARBA" id="ARBA00004651"/>
    </source>
</evidence>
<dbReference type="SUPFAM" id="SSF103473">
    <property type="entry name" value="MFS general substrate transporter"/>
    <property type="match status" value="1"/>
</dbReference>
<name>A0A448KC28_9ACTO</name>